<evidence type="ECO:0000313" key="1">
    <source>
        <dbReference type="EMBL" id="KAH3885305.1"/>
    </source>
</evidence>
<dbReference type="EMBL" id="JAIWYP010000001">
    <property type="protein sequence ID" value="KAH3885305.1"/>
    <property type="molecule type" value="Genomic_DNA"/>
</dbReference>
<proteinExistence type="predicted"/>
<comment type="caution">
    <text evidence="1">The sequence shown here is derived from an EMBL/GenBank/DDBJ whole genome shotgun (WGS) entry which is preliminary data.</text>
</comment>
<reference evidence="1" key="1">
    <citation type="journal article" date="2019" name="bioRxiv">
        <title>The Genome of the Zebra Mussel, Dreissena polymorpha: A Resource for Invasive Species Research.</title>
        <authorList>
            <person name="McCartney M.A."/>
            <person name="Auch B."/>
            <person name="Kono T."/>
            <person name="Mallez S."/>
            <person name="Zhang Y."/>
            <person name="Obille A."/>
            <person name="Becker A."/>
            <person name="Abrahante J.E."/>
            <person name="Garbe J."/>
            <person name="Badalamenti J.P."/>
            <person name="Herman A."/>
            <person name="Mangelson H."/>
            <person name="Liachko I."/>
            <person name="Sullivan S."/>
            <person name="Sone E.D."/>
            <person name="Koren S."/>
            <person name="Silverstein K.A.T."/>
            <person name="Beckman K.B."/>
            <person name="Gohl D.M."/>
        </authorList>
    </citation>
    <scope>NUCLEOTIDE SEQUENCE</scope>
    <source>
        <strain evidence="1">Duluth1</strain>
        <tissue evidence="1">Whole animal</tissue>
    </source>
</reference>
<gene>
    <name evidence="1" type="ORF">DPMN_009298</name>
</gene>
<keyword evidence="2" id="KW-1185">Reference proteome</keyword>
<organism evidence="1 2">
    <name type="scientific">Dreissena polymorpha</name>
    <name type="common">Zebra mussel</name>
    <name type="synonym">Mytilus polymorpha</name>
    <dbReference type="NCBI Taxonomy" id="45954"/>
    <lineage>
        <taxon>Eukaryota</taxon>
        <taxon>Metazoa</taxon>
        <taxon>Spiralia</taxon>
        <taxon>Lophotrochozoa</taxon>
        <taxon>Mollusca</taxon>
        <taxon>Bivalvia</taxon>
        <taxon>Autobranchia</taxon>
        <taxon>Heteroconchia</taxon>
        <taxon>Euheterodonta</taxon>
        <taxon>Imparidentia</taxon>
        <taxon>Neoheterodontei</taxon>
        <taxon>Myida</taxon>
        <taxon>Dreissenoidea</taxon>
        <taxon>Dreissenidae</taxon>
        <taxon>Dreissena</taxon>
    </lineage>
</organism>
<dbReference type="AlphaFoldDB" id="A0A9D4MXT3"/>
<evidence type="ECO:0000313" key="2">
    <source>
        <dbReference type="Proteomes" id="UP000828390"/>
    </source>
</evidence>
<name>A0A9D4MXT3_DREPO</name>
<dbReference type="Proteomes" id="UP000828390">
    <property type="component" value="Unassembled WGS sequence"/>
</dbReference>
<protein>
    <submittedName>
        <fullName evidence="1">Uncharacterized protein</fullName>
    </submittedName>
</protein>
<accession>A0A9D4MXT3</accession>
<reference evidence="1" key="2">
    <citation type="submission" date="2020-11" db="EMBL/GenBank/DDBJ databases">
        <authorList>
            <person name="McCartney M.A."/>
            <person name="Auch B."/>
            <person name="Kono T."/>
            <person name="Mallez S."/>
            <person name="Becker A."/>
            <person name="Gohl D.M."/>
            <person name="Silverstein K.A.T."/>
            <person name="Koren S."/>
            <person name="Bechman K.B."/>
            <person name="Herman A."/>
            <person name="Abrahante J.E."/>
            <person name="Garbe J."/>
        </authorList>
    </citation>
    <scope>NUCLEOTIDE SEQUENCE</scope>
    <source>
        <strain evidence="1">Duluth1</strain>
        <tissue evidence="1">Whole animal</tissue>
    </source>
</reference>
<sequence>MVPDSLADRRGTCKRLLYILRCAKTFWATSRDSQTVCNSTRQSLTPSKTV</sequence>